<reference evidence="1 2" key="1">
    <citation type="journal article" date="2018" name="Sci. Rep.">
        <title>Comparative analysis of the Pocillopora damicornis genome highlights role of immune system in coral evolution.</title>
        <authorList>
            <person name="Cunning R."/>
            <person name="Bay R.A."/>
            <person name="Gillette P."/>
            <person name="Baker A.C."/>
            <person name="Traylor-Knowles N."/>
        </authorList>
    </citation>
    <scope>NUCLEOTIDE SEQUENCE [LARGE SCALE GENOMIC DNA]</scope>
    <source>
        <strain evidence="1">RSMAS</strain>
        <tissue evidence="1">Whole animal</tissue>
    </source>
</reference>
<feature type="non-terminal residue" evidence="1">
    <location>
        <position position="189"/>
    </location>
</feature>
<keyword evidence="2" id="KW-1185">Reference proteome</keyword>
<accession>A0A3M6TT63</accession>
<protein>
    <submittedName>
        <fullName evidence="1">Uncharacterized protein</fullName>
    </submittedName>
</protein>
<name>A0A3M6TT63_POCDA</name>
<organism evidence="1 2">
    <name type="scientific">Pocillopora damicornis</name>
    <name type="common">Cauliflower coral</name>
    <name type="synonym">Millepora damicornis</name>
    <dbReference type="NCBI Taxonomy" id="46731"/>
    <lineage>
        <taxon>Eukaryota</taxon>
        <taxon>Metazoa</taxon>
        <taxon>Cnidaria</taxon>
        <taxon>Anthozoa</taxon>
        <taxon>Hexacorallia</taxon>
        <taxon>Scleractinia</taxon>
        <taxon>Astrocoeniina</taxon>
        <taxon>Pocilloporidae</taxon>
        <taxon>Pocillopora</taxon>
    </lineage>
</organism>
<sequence length="189" mass="21432">MVKLKHCLQSKLISLYYSLLYSFLTYACTQWGNNYNPTQSQIIKLQNKALTFRASSTPRLRKVVKRLFLNSSGDSSAILSVFKHGGINSRPQCVRASWDRLEAVMYKYIIPPIRDKKDSTSQGIASDDENQHISHFYDARNLRKTISTFASSRVWDGAIKPTGLRIILVDVITDGRECGGRKLNQSPDN</sequence>
<dbReference type="AlphaFoldDB" id="A0A3M6TT63"/>
<dbReference type="PROSITE" id="PS51257">
    <property type="entry name" value="PROKAR_LIPOPROTEIN"/>
    <property type="match status" value="1"/>
</dbReference>
<dbReference type="Proteomes" id="UP000275408">
    <property type="component" value="Unassembled WGS sequence"/>
</dbReference>
<evidence type="ECO:0000313" key="2">
    <source>
        <dbReference type="Proteomes" id="UP000275408"/>
    </source>
</evidence>
<proteinExistence type="predicted"/>
<comment type="caution">
    <text evidence="1">The sequence shown here is derived from an EMBL/GenBank/DDBJ whole genome shotgun (WGS) entry which is preliminary data.</text>
</comment>
<gene>
    <name evidence="1" type="ORF">pdam_00006047</name>
</gene>
<dbReference type="EMBL" id="RCHS01002978">
    <property type="protein sequence ID" value="RMX44509.1"/>
    <property type="molecule type" value="Genomic_DNA"/>
</dbReference>
<evidence type="ECO:0000313" key="1">
    <source>
        <dbReference type="EMBL" id="RMX44509.1"/>
    </source>
</evidence>